<protein>
    <recommendedName>
        <fullName evidence="4">Large ribosomal subunit protein bL34m</fullName>
    </recommendedName>
</protein>
<dbReference type="eggNOG" id="KOG4612">
    <property type="taxonomic scope" value="Eukaryota"/>
</dbReference>
<accession>G3ANE1</accession>
<dbReference type="InterPro" id="IPR000271">
    <property type="entry name" value="Ribosomal_bL34"/>
</dbReference>
<dbReference type="GeneID" id="18870198"/>
<keyword evidence="2" id="KW-0689">Ribosomal protein</keyword>
<dbReference type="FunFam" id="1.10.287.3980:FF:000001">
    <property type="entry name" value="Mitochondrial ribosomal protein L34"/>
    <property type="match status" value="1"/>
</dbReference>
<dbReference type="STRING" id="619300.G3ANE1"/>
<sequence length="103" mass="11544">MFASVLKQTSRGLLGGSRIAIQTQPTTTLLSSSVLSTTTPSIQSPLQSVIGLMQRRFKSLGNTYQPSTLRRKRKFGFLARLRDRNGKKVLAKRKSKGRWLLTH</sequence>
<dbReference type="Pfam" id="PF00468">
    <property type="entry name" value="Ribosomal_L34"/>
    <property type="match status" value="1"/>
</dbReference>
<dbReference type="RefSeq" id="XP_007375206.1">
    <property type="nucleotide sequence ID" value="XM_007375144.1"/>
</dbReference>
<evidence type="ECO:0000313" key="5">
    <source>
        <dbReference type="EMBL" id="EGW31930.1"/>
    </source>
</evidence>
<dbReference type="InParanoid" id="G3ANE1"/>
<dbReference type="Gene3D" id="1.10.287.3980">
    <property type="match status" value="1"/>
</dbReference>
<dbReference type="PANTHER" id="PTHR14503">
    <property type="entry name" value="MITOCHONDRIAL RIBOSOMAL PROTEIN 34 FAMILY MEMBER"/>
    <property type="match status" value="1"/>
</dbReference>
<name>G3ANE1_SPAPN</name>
<dbReference type="GO" id="GO:0006412">
    <property type="term" value="P:translation"/>
    <property type="evidence" value="ECO:0007669"/>
    <property type="project" value="InterPro"/>
</dbReference>
<dbReference type="GO" id="GO:0005762">
    <property type="term" value="C:mitochondrial large ribosomal subunit"/>
    <property type="evidence" value="ECO:0007669"/>
    <property type="project" value="TreeGrafter"/>
</dbReference>
<comment type="similarity">
    <text evidence="1">Belongs to the bacterial ribosomal protein bL34 family.</text>
</comment>
<reference evidence="5 6" key="1">
    <citation type="journal article" date="2011" name="Proc. Natl. Acad. Sci. U.S.A.">
        <title>Comparative genomics of xylose-fermenting fungi for enhanced biofuel production.</title>
        <authorList>
            <person name="Wohlbach D.J."/>
            <person name="Kuo A."/>
            <person name="Sato T.K."/>
            <person name="Potts K.M."/>
            <person name="Salamov A.A."/>
            <person name="LaButti K.M."/>
            <person name="Sun H."/>
            <person name="Clum A."/>
            <person name="Pangilinan J.L."/>
            <person name="Lindquist E.A."/>
            <person name="Lucas S."/>
            <person name="Lapidus A."/>
            <person name="Jin M."/>
            <person name="Gunawan C."/>
            <person name="Balan V."/>
            <person name="Dale B.E."/>
            <person name="Jeffries T.W."/>
            <person name="Zinkel R."/>
            <person name="Barry K.W."/>
            <person name="Grigoriev I.V."/>
            <person name="Gasch A.P."/>
        </authorList>
    </citation>
    <scope>NUCLEOTIDE SEQUENCE [LARGE SCALE GENOMIC DNA]</scope>
    <source>
        <strain evidence="6">NRRL Y-27907 / 11-Y1</strain>
    </source>
</reference>
<evidence type="ECO:0000256" key="2">
    <source>
        <dbReference type="ARBA" id="ARBA00022980"/>
    </source>
</evidence>
<dbReference type="AlphaFoldDB" id="G3ANE1"/>
<dbReference type="Proteomes" id="UP000000709">
    <property type="component" value="Unassembled WGS sequence"/>
</dbReference>
<dbReference type="HAMAP" id="MF_00391">
    <property type="entry name" value="Ribosomal_bL34"/>
    <property type="match status" value="1"/>
</dbReference>
<dbReference type="HOGENOM" id="CLU_129938_0_1_1"/>
<dbReference type="PANTHER" id="PTHR14503:SF4">
    <property type="entry name" value="LARGE RIBOSOMAL SUBUNIT PROTEIN BL34M"/>
    <property type="match status" value="1"/>
</dbReference>
<dbReference type="NCBIfam" id="TIGR01030">
    <property type="entry name" value="rpmH_bact"/>
    <property type="match status" value="1"/>
</dbReference>
<dbReference type="OrthoDB" id="431691at2759"/>
<evidence type="ECO:0000256" key="4">
    <source>
        <dbReference type="ARBA" id="ARBA00035274"/>
    </source>
</evidence>
<dbReference type="KEGG" id="spaa:SPAPADRAFT_139312"/>
<dbReference type="FunCoup" id="G3ANE1">
    <property type="interactions" value="182"/>
</dbReference>
<dbReference type="OMA" id="FGATQMR"/>
<keyword evidence="6" id="KW-1185">Reference proteome</keyword>
<gene>
    <name evidence="5" type="ORF">SPAPADRAFT_139312</name>
</gene>
<keyword evidence="3" id="KW-0687">Ribonucleoprotein</keyword>
<evidence type="ECO:0000313" key="6">
    <source>
        <dbReference type="Proteomes" id="UP000000709"/>
    </source>
</evidence>
<evidence type="ECO:0000256" key="1">
    <source>
        <dbReference type="ARBA" id="ARBA00010111"/>
    </source>
</evidence>
<organism evidence="6">
    <name type="scientific">Spathaspora passalidarum (strain NRRL Y-27907 / 11-Y1)</name>
    <dbReference type="NCBI Taxonomy" id="619300"/>
    <lineage>
        <taxon>Eukaryota</taxon>
        <taxon>Fungi</taxon>
        <taxon>Dikarya</taxon>
        <taxon>Ascomycota</taxon>
        <taxon>Saccharomycotina</taxon>
        <taxon>Pichiomycetes</taxon>
        <taxon>Debaryomycetaceae</taxon>
        <taxon>Spathaspora</taxon>
    </lineage>
</organism>
<evidence type="ECO:0000256" key="3">
    <source>
        <dbReference type="ARBA" id="ARBA00023274"/>
    </source>
</evidence>
<dbReference type="GO" id="GO:0003735">
    <property type="term" value="F:structural constituent of ribosome"/>
    <property type="evidence" value="ECO:0007669"/>
    <property type="project" value="InterPro"/>
</dbReference>
<proteinExistence type="inferred from homology"/>
<dbReference type="EMBL" id="GL996502">
    <property type="protein sequence ID" value="EGW31930.1"/>
    <property type="molecule type" value="Genomic_DNA"/>
</dbReference>